<feature type="signal peptide" evidence="2">
    <location>
        <begin position="1"/>
        <end position="22"/>
    </location>
</feature>
<protein>
    <submittedName>
        <fullName evidence="4">Ribosome association toxin PasT (RatA) of the RatAB toxin-antitoxin module</fullName>
    </submittedName>
</protein>
<evidence type="ECO:0000259" key="3">
    <source>
        <dbReference type="Pfam" id="PF03364"/>
    </source>
</evidence>
<dbReference type="STRING" id="1747903.ASR47_101014"/>
<gene>
    <name evidence="4" type="ORF">ASR47_101014</name>
</gene>
<accession>A0A1A7C3X5</accession>
<dbReference type="EMBL" id="LOCQ01000053">
    <property type="protein sequence ID" value="OBV39425.1"/>
    <property type="molecule type" value="Genomic_DNA"/>
</dbReference>
<evidence type="ECO:0000256" key="2">
    <source>
        <dbReference type="SAM" id="SignalP"/>
    </source>
</evidence>
<comment type="caution">
    <text evidence="4">The sequence shown here is derived from an EMBL/GenBank/DDBJ whole genome shotgun (WGS) entry which is preliminary data.</text>
</comment>
<reference evidence="4 5" key="1">
    <citation type="submission" date="2016-04" db="EMBL/GenBank/DDBJ databases">
        <title>Draft genome sequence of Janthinobacterium psychrotolerans sp. nov., isolated from freshwater sediments in Denmark.</title>
        <authorList>
            <person name="Gong X."/>
            <person name="Skrivergaard S."/>
            <person name="Korsgaard B.S."/>
            <person name="Schreiber L."/>
            <person name="Marshall I.P."/>
            <person name="Finster K."/>
            <person name="Schramm A."/>
        </authorList>
    </citation>
    <scope>NUCLEOTIDE SEQUENCE [LARGE SCALE GENOMIC DNA]</scope>
    <source>
        <strain evidence="4 5">S3-2</strain>
    </source>
</reference>
<comment type="similarity">
    <text evidence="1">Belongs to the ribosome association toxin RatA family.</text>
</comment>
<dbReference type="PATRIC" id="fig|1747903.4.peg.3022"/>
<keyword evidence="5" id="KW-1185">Reference proteome</keyword>
<dbReference type="Gene3D" id="3.30.530.20">
    <property type="match status" value="1"/>
</dbReference>
<dbReference type="Proteomes" id="UP000092713">
    <property type="component" value="Unassembled WGS sequence"/>
</dbReference>
<keyword evidence="2" id="KW-0732">Signal</keyword>
<proteinExistence type="inferred from homology"/>
<dbReference type="SUPFAM" id="SSF55961">
    <property type="entry name" value="Bet v1-like"/>
    <property type="match status" value="1"/>
</dbReference>
<sequence length="198" mass="22101">MMRLYFCLLLLCTAPWSAPALAQAPRLDTARLKVEVRRVEVDAERMYEVNATAVVQAAPAVVWKTLTGYERMSEFVPDLSSCRVLSRNGNDVVIEQQGTARFLFMNHPIHLVVRATETPMTAIDIDLISGDMRHYESRWALTPMPETGGTRIVFSSRLMPGFYVPGMLGTTMIRGDIERMMGAVMARIDSQPAPPPAK</sequence>
<evidence type="ECO:0000313" key="4">
    <source>
        <dbReference type="EMBL" id="OBV39425.1"/>
    </source>
</evidence>
<evidence type="ECO:0000313" key="5">
    <source>
        <dbReference type="Proteomes" id="UP000092713"/>
    </source>
</evidence>
<dbReference type="RefSeq" id="WP_245714324.1">
    <property type="nucleotide sequence ID" value="NZ_LOCQ01000053.1"/>
</dbReference>
<dbReference type="PANTHER" id="PTHR34060:SF2">
    <property type="entry name" value="OS03G0837900 PROTEIN"/>
    <property type="match status" value="1"/>
</dbReference>
<dbReference type="InterPro" id="IPR023393">
    <property type="entry name" value="START-like_dom_sf"/>
</dbReference>
<evidence type="ECO:0000256" key="1">
    <source>
        <dbReference type="ARBA" id="ARBA00008918"/>
    </source>
</evidence>
<name>A0A1A7C3X5_9BURK</name>
<dbReference type="InterPro" id="IPR005031">
    <property type="entry name" value="COQ10_START"/>
</dbReference>
<dbReference type="PANTHER" id="PTHR34060">
    <property type="entry name" value="POLYKETIDE CYCLASE / DEHYDRASE AND LIPID TRANSPORT PROTEIN"/>
    <property type="match status" value="1"/>
</dbReference>
<feature type="chain" id="PRO_5008355644" evidence="2">
    <location>
        <begin position="23"/>
        <end position="198"/>
    </location>
</feature>
<feature type="domain" description="Coenzyme Q-binding protein COQ10 START" evidence="3">
    <location>
        <begin position="55"/>
        <end position="183"/>
    </location>
</feature>
<dbReference type="Pfam" id="PF03364">
    <property type="entry name" value="Polyketide_cyc"/>
    <property type="match status" value="1"/>
</dbReference>
<organism evidence="4 5">
    <name type="scientific">Janthinobacterium psychrotolerans</name>
    <dbReference type="NCBI Taxonomy" id="1747903"/>
    <lineage>
        <taxon>Bacteria</taxon>
        <taxon>Pseudomonadati</taxon>
        <taxon>Pseudomonadota</taxon>
        <taxon>Betaproteobacteria</taxon>
        <taxon>Burkholderiales</taxon>
        <taxon>Oxalobacteraceae</taxon>
        <taxon>Janthinobacterium</taxon>
    </lineage>
</organism>
<dbReference type="AlphaFoldDB" id="A0A1A7C3X5"/>